<dbReference type="PANTHER" id="PTHR31272">
    <property type="entry name" value="CYTOCHROME C-TYPE BIOGENESIS PROTEIN HI_1454-RELATED"/>
    <property type="match status" value="1"/>
</dbReference>
<dbReference type="EMBL" id="PDJQ01000001">
    <property type="protein sequence ID" value="PFG74571.1"/>
    <property type="molecule type" value="Genomic_DNA"/>
</dbReference>
<comment type="subcellular location">
    <subcellularLocation>
        <location evidence="1">Membrane</location>
        <topology evidence="1">Multi-pass membrane protein</topology>
    </subcellularLocation>
</comment>
<feature type="transmembrane region" description="Helical" evidence="6">
    <location>
        <begin position="297"/>
        <end position="317"/>
    </location>
</feature>
<evidence type="ECO:0000313" key="9">
    <source>
        <dbReference type="Proteomes" id="UP000223071"/>
    </source>
</evidence>
<evidence type="ECO:0000256" key="4">
    <source>
        <dbReference type="ARBA" id="ARBA00022989"/>
    </source>
</evidence>
<feature type="transmembrane region" description="Helical" evidence="6">
    <location>
        <begin position="98"/>
        <end position="125"/>
    </location>
</feature>
<keyword evidence="5 6" id="KW-0472">Membrane</keyword>
<evidence type="ECO:0000313" key="8">
    <source>
        <dbReference type="EMBL" id="PFG74571.1"/>
    </source>
</evidence>
<keyword evidence="3 6" id="KW-0812">Transmembrane</keyword>
<organism evidence="8 9">
    <name type="scientific">Tepidiforma thermophila (strain KCTC 52669 / CGMCC 1.13589 / G233)</name>
    <dbReference type="NCBI Taxonomy" id="2761530"/>
    <lineage>
        <taxon>Bacteria</taxon>
        <taxon>Bacillati</taxon>
        <taxon>Chloroflexota</taxon>
        <taxon>Tepidiformia</taxon>
        <taxon>Tepidiformales</taxon>
        <taxon>Tepidiformaceae</taxon>
        <taxon>Tepidiforma</taxon>
    </lineage>
</organism>
<evidence type="ECO:0000256" key="5">
    <source>
        <dbReference type="ARBA" id="ARBA00023136"/>
    </source>
</evidence>
<evidence type="ECO:0000256" key="1">
    <source>
        <dbReference type="ARBA" id="ARBA00004141"/>
    </source>
</evidence>
<sequence>MAREGSIAHPRLNRTTGYLLLALLAAIPVVLFAAGPLSSGSFSLRGPGGPLLAFSAGVLSFVSPCVLPLVPIFIAQISGASIEHGRVVASRRVTFTHAVAFVTGLSIVFIALGAAAGLFGSYVLVDHQQRLGEIAGAMLVLMGVLVVPPRGRAEPLLSALLLLLCTGVFVLLADLGDLQNDRLRLAALGLVLLVVWLRFAGYVQLSVFQRTFEVPIARNHGVGYLRSAFVGGAFALGWTPCVGPILGSILTLAATSGEALRGTYLLTWYAAGLAVPFLMAGLAVSDAQRIIRRVQRYGPIIEIISGMALIVVGVLLVSGRLTALNDFFTFADFNQGL</sequence>
<dbReference type="PANTHER" id="PTHR31272:SF4">
    <property type="entry name" value="CYTOCHROME C-TYPE BIOGENESIS PROTEIN HI_1454-RELATED"/>
    <property type="match status" value="1"/>
</dbReference>
<comment type="similarity">
    <text evidence="2">Belongs to the DsbD family.</text>
</comment>
<feature type="domain" description="Cytochrome C biogenesis protein transmembrane" evidence="7">
    <location>
        <begin position="53"/>
        <end position="138"/>
    </location>
</feature>
<name>A0A2A9HHF2_TEPT2</name>
<comment type="caution">
    <text evidence="8">The sequence shown here is derived from an EMBL/GenBank/DDBJ whole genome shotgun (WGS) entry which is preliminary data.</text>
</comment>
<keyword evidence="4 6" id="KW-1133">Transmembrane helix</keyword>
<feature type="transmembrane region" description="Helical" evidence="6">
    <location>
        <begin position="51"/>
        <end position="77"/>
    </location>
</feature>
<feature type="transmembrane region" description="Helical" evidence="6">
    <location>
        <begin position="266"/>
        <end position="285"/>
    </location>
</feature>
<dbReference type="Proteomes" id="UP000223071">
    <property type="component" value="Unassembled WGS sequence"/>
</dbReference>
<dbReference type="RefSeq" id="WP_165772617.1">
    <property type="nucleotide sequence ID" value="NZ_PDJQ01000001.1"/>
</dbReference>
<feature type="transmembrane region" description="Helical" evidence="6">
    <location>
        <begin position="131"/>
        <end position="148"/>
    </location>
</feature>
<feature type="transmembrane region" description="Helical" evidence="6">
    <location>
        <begin position="229"/>
        <end position="254"/>
    </location>
</feature>
<dbReference type="GO" id="GO:0016020">
    <property type="term" value="C:membrane"/>
    <property type="evidence" value="ECO:0007669"/>
    <property type="project" value="UniProtKB-SubCell"/>
</dbReference>
<protein>
    <submittedName>
        <fullName evidence="8">Cytochrome c-type biogenesis protein</fullName>
    </submittedName>
</protein>
<feature type="transmembrane region" description="Helical" evidence="6">
    <location>
        <begin position="185"/>
        <end position="208"/>
    </location>
</feature>
<dbReference type="Pfam" id="PF02683">
    <property type="entry name" value="DsbD_TM"/>
    <property type="match status" value="2"/>
</dbReference>
<evidence type="ECO:0000256" key="2">
    <source>
        <dbReference type="ARBA" id="ARBA00006143"/>
    </source>
</evidence>
<dbReference type="InterPro" id="IPR051790">
    <property type="entry name" value="Cytochrome_c-biogenesis_DsbD"/>
</dbReference>
<evidence type="ECO:0000256" key="6">
    <source>
        <dbReference type="SAM" id="Phobius"/>
    </source>
</evidence>
<dbReference type="AlphaFoldDB" id="A0A2A9HHF2"/>
<evidence type="ECO:0000256" key="3">
    <source>
        <dbReference type="ARBA" id="ARBA00022692"/>
    </source>
</evidence>
<proteinExistence type="inferred from homology"/>
<dbReference type="InterPro" id="IPR003834">
    <property type="entry name" value="Cyt_c_assmbl_TM_dom"/>
</dbReference>
<feature type="transmembrane region" description="Helical" evidence="6">
    <location>
        <begin position="155"/>
        <end position="173"/>
    </location>
</feature>
<reference evidence="8 9" key="1">
    <citation type="submission" date="2017-09" db="EMBL/GenBank/DDBJ databases">
        <title>Sequencing the genomes of two abundant thermophiles in Great Basin hot springs: Thermocrinis jamiesonii and novel Chloroflexi Thermoflexus hugenholtzii.</title>
        <authorList>
            <person name="Hedlund B."/>
        </authorList>
    </citation>
    <scope>NUCLEOTIDE SEQUENCE [LARGE SCALE GENOMIC DNA]</scope>
    <source>
        <strain evidence="8 9">G233</strain>
    </source>
</reference>
<gene>
    <name evidence="8" type="ORF">A9A59_1805</name>
</gene>
<keyword evidence="9" id="KW-1185">Reference proteome</keyword>
<feature type="transmembrane region" description="Helical" evidence="6">
    <location>
        <begin position="18"/>
        <end position="39"/>
    </location>
</feature>
<feature type="domain" description="Cytochrome C biogenesis protein transmembrane" evidence="7">
    <location>
        <begin position="188"/>
        <end position="318"/>
    </location>
</feature>
<accession>A0A2A9HHF2</accession>
<dbReference type="GO" id="GO:0017004">
    <property type="term" value="P:cytochrome complex assembly"/>
    <property type="evidence" value="ECO:0007669"/>
    <property type="project" value="InterPro"/>
</dbReference>
<evidence type="ECO:0000259" key="7">
    <source>
        <dbReference type="Pfam" id="PF02683"/>
    </source>
</evidence>